<dbReference type="AlphaFoldDB" id="A0A7C9EMQ2"/>
<protein>
    <submittedName>
        <fullName evidence="2">Uncharacterized protein</fullName>
    </submittedName>
</protein>
<proteinExistence type="predicted"/>
<feature type="transmembrane region" description="Helical" evidence="1">
    <location>
        <begin position="37"/>
        <end position="70"/>
    </location>
</feature>
<reference evidence="2" key="2">
    <citation type="submission" date="2020-07" db="EMBL/GenBank/DDBJ databases">
        <authorList>
            <person name="Vera ALvarez R."/>
            <person name="Arias-Moreno D.M."/>
            <person name="Jimenez-Jacinto V."/>
            <person name="Jimenez-Bremont J.F."/>
            <person name="Swaminathan K."/>
            <person name="Moose S.P."/>
            <person name="Guerrero-Gonzalez M.L."/>
            <person name="Marino-Ramirez L."/>
            <person name="Landsman D."/>
            <person name="Rodriguez-Kessler M."/>
            <person name="Delgado-Sanchez P."/>
        </authorList>
    </citation>
    <scope>NUCLEOTIDE SEQUENCE</scope>
    <source>
        <tissue evidence="2">Cladode</tissue>
    </source>
</reference>
<evidence type="ECO:0000313" key="2">
    <source>
        <dbReference type="EMBL" id="MBA4664309.1"/>
    </source>
</evidence>
<accession>A0A7C9EMQ2</accession>
<evidence type="ECO:0000256" key="1">
    <source>
        <dbReference type="SAM" id="Phobius"/>
    </source>
</evidence>
<sequence length="129" mass="14349">MKSDVIHNPQSIHPGSYANFTVYGSLRLSLSCLPRAFLLKFLLISAGFVTPGFEICYLSLSMAYGIWLFCWKQQHSASLKQMYTDCTPCWTGNKDDDSCTGLPPFSVLPDRSPLQFSGNQTAILPIFSV</sequence>
<name>A0A7C9EMQ2_OPUST</name>
<reference evidence="2" key="1">
    <citation type="journal article" date="2013" name="J. Plant Res.">
        <title>Effect of fungi and light on seed germination of three Opuntia species from semiarid lands of central Mexico.</title>
        <authorList>
            <person name="Delgado-Sanchez P."/>
            <person name="Jimenez-Bremont J.F."/>
            <person name="Guerrero-Gonzalez Mde L."/>
            <person name="Flores J."/>
        </authorList>
    </citation>
    <scope>NUCLEOTIDE SEQUENCE</scope>
    <source>
        <tissue evidence="2">Cladode</tissue>
    </source>
</reference>
<keyword evidence="1" id="KW-0472">Membrane</keyword>
<keyword evidence="1" id="KW-0812">Transmembrane</keyword>
<organism evidence="2">
    <name type="scientific">Opuntia streptacantha</name>
    <name type="common">Prickly pear cactus</name>
    <name type="synonym">Opuntia cardona</name>
    <dbReference type="NCBI Taxonomy" id="393608"/>
    <lineage>
        <taxon>Eukaryota</taxon>
        <taxon>Viridiplantae</taxon>
        <taxon>Streptophyta</taxon>
        <taxon>Embryophyta</taxon>
        <taxon>Tracheophyta</taxon>
        <taxon>Spermatophyta</taxon>
        <taxon>Magnoliopsida</taxon>
        <taxon>eudicotyledons</taxon>
        <taxon>Gunneridae</taxon>
        <taxon>Pentapetalae</taxon>
        <taxon>Caryophyllales</taxon>
        <taxon>Cactineae</taxon>
        <taxon>Cactaceae</taxon>
        <taxon>Opuntioideae</taxon>
        <taxon>Opuntia</taxon>
    </lineage>
</organism>
<keyword evidence="1" id="KW-1133">Transmembrane helix</keyword>
<dbReference type="EMBL" id="GISG01223287">
    <property type="protein sequence ID" value="MBA4664309.1"/>
    <property type="molecule type" value="Transcribed_RNA"/>
</dbReference>